<evidence type="ECO:0000256" key="5">
    <source>
        <dbReference type="SAM" id="SignalP"/>
    </source>
</evidence>
<keyword evidence="7" id="KW-1185">Reference proteome</keyword>
<keyword evidence="2" id="KW-0238">DNA-binding</keyword>
<evidence type="ECO:0000313" key="7">
    <source>
        <dbReference type="Proteomes" id="UP001497512"/>
    </source>
</evidence>
<feature type="chain" id="PRO_5045196515" evidence="5">
    <location>
        <begin position="28"/>
        <end position="121"/>
    </location>
</feature>
<proteinExistence type="predicted"/>
<evidence type="ECO:0000256" key="4">
    <source>
        <dbReference type="ARBA" id="ARBA00023242"/>
    </source>
</evidence>
<organism evidence="6 7">
    <name type="scientific">Sphagnum troendelagicum</name>
    <dbReference type="NCBI Taxonomy" id="128251"/>
    <lineage>
        <taxon>Eukaryota</taxon>
        <taxon>Viridiplantae</taxon>
        <taxon>Streptophyta</taxon>
        <taxon>Embryophyta</taxon>
        <taxon>Bryophyta</taxon>
        <taxon>Sphagnophytina</taxon>
        <taxon>Sphagnopsida</taxon>
        <taxon>Sphagnales</taxon>
        <taxon>Sphagnaceae</taxon>
        <taxon>Sphagnum</taxon>
    </lineage>
</organism>
<dbReference type="PANTHER" id="PTHR46408">
    <property type="entry name" value="BASIC LEUCINE ZIPPER 63"/>
    <property type="match status" value="1"/>
</dbReference>
<protein>
    <submittedName>
        <fullName evidence="6">Uncharacterized protein</fullName>
    </submittedName>
</protein>
<keyword evidence="3" id="KW-0804">Transcription</keyword>
<keyword evidence="4" id="KW-0539">Nucleus</keyword>
<keyword evidence="5" id="KW-0732">Signal</keyword>
<dbReference type="PANTHER" id="PTHR46408:SF10">
    <property type="entry name" value="BASIC LEUCINE ZIPPER 63"/>
    <property type="match status" value="1"/>
</dbReference>
<evidence type="ECO:0000256" key="3">
    <source>
        <dbReference type="ARBA" id="ARBA00023163"/>
    </source>
</evidence>
<feature type="signal peptide" evidence="5">
    <location>
        <begin position="1"/>
        <end position="27"/>
    </location>
</feature>
<evidence type="ECO:0000256" key="1">
    <source>
        <dbReference type="ARBA" id="ARBA00023015"/>
    </source>
</evidence>
<evidence type="ECO:0000256" key="2">
    <source>
        <dbReference type="ARBA" id="ARBA00023125"/>
    </source>
</evidence>
<dbReference type="Proteomes" id="UP001497512">
    <property type="component" value="Chromosome 12"/>
</dbReference>
<dbReference type="EMBL" id="OZ019904">
    <property type="protein sequence ID" value="CAK9198539.1"/>
    <property type="molecule type" value="Genomic_DNA"/>
</dbReference>
<gene>
    <name evidence="6" type="ORF">CSSPTR1EN2_LOCUS4487</name>
</gene>
<name>A0ABP0TNP7_9BRYO</name>
<keyword evidence="1" id="KW-0805">Transcription regulation</keyword>
<sequence length="121" mass="13385">MKRGGRLRVMKFLAHLLLMSLLGIKSGCNTEKVGGPNWDSSIASKAPQMLSNSKLTCWSHRQEQMHLSDLEMQVAQLCVENTTLLKGLTDISHKVNKAVVDNHVLRSDVEALLLLSNSMVS</sequence>
<reference evidence="6" key="1">
    <citation type="submission" date="2024-02" db="EMBL/GenBank/DDBJ databases">
        <authorList>
            <consortium name="ELIXIR-Norway"/>
            <consortium name="Elixir Norway"/>
        </authorList>
    </citation>
    <scope>NUCLEOTIDE SEQUENCE</scope>
</reference>
<evidence type="ECO:0000313" key="6">
    <source>
        <dbReference type="EMBL" id="CAK9198539.1"/>
    </source>
</evidence>
<accession>A0ABP0TNP7</accession>